<dbReference type="SUPFAM" id="SSF56112">
    <property type="entry name" value="Protein kinase-like (PK-like)"/>
    <property type="match status" value="1"/>
</dbReference>
<reference evidence="17" key="1">
    <citation type="submission" date="2006-10" db="EMBL/GenBank/DDBJ databases">
        <authorList>
            <person name="Amadeo P."/>
            <person name="Zhao Q."/>
            <person name="Wortman J."/>
            <person name="Fraser-Liggett C."/>
            <person name="Carlton J."/>
        </authorList>
    </citation>
    <scope>NUCLEOTIDE SEQUENCE</scope>
    <source>
        <strain evidence="17">G3</strain>
    </source>
</reference>
<dbReference type="GO" id="GO:0016592">
    <property type="term" value="C:mediator complex"/>
    <property type="evidence" value="ECO:0000318"/>
    <property type="project" value="GO_Central"/>
</dbReference>
<dbReference type="GO" id="GO:0004693">
    <property type="term" value="F:cyclin-dependent protein serine/threonine kinase activity"/>
    <property type="evidence" value="ECO:0007669"/>
    <property type="project" value="UniProtKB-EC"/>
</dbReference>
<dbReference type="RefSeq" id="XP_001579373.1">
    <property type="nucleotide sequence ID" value="XM_001579323.1"/>
</dbReference>
<evidence type="ECO:0000313" key="18">
    <source>
        <dbReference type="Proteomes" id="UP000001542"/>
    </source>
</evidence>
<dbReference type="eggNOG" id="KOG0659">
    <property type="taxonomic scope" value="Eukaryota"/>
</dbReference>
<keyword evidence="9" id="KW-0539">Nucleus</keyword>
<dbReference type="PANTHER" id="PTHR24056">
    <property type="entry name" value="CELL DIVISION PROTEIN KINASE"/>
    <property type="match status" value="1"/>
</dbReference>
<feature type="binding site" evidence="14">
    <location>
        <position position="38"/>
    </location>
    <ligand>
        <name>ATP</name>
        <dbReference type="ChEBI" id="CHEBI:30616"/>
    </ligand>
</feature>
<evidence type="ECO:0000256" key="8">
    <source>
        <dbReference type="ARBA" id="ARBA00022840"/>
    </source>
</evidence>
<feature type="domain" description="Protein kinase" evidence="16">
    <location>
        <begin position="9"/>
        <end position="290"/>
    </location>
</feature>
<dbReference type="GO" id="GO:0008353">
    <property type="term" value="F:RNA polymerase II CTD heptapeptide repeat kinase activity"/>
    <property type="evidence" value="ECO:0007669"/>
    <property type="project" value="UniProtKB-EC"/>
</dbReference>
<evidence type="ECO:0000259" key="16">
    <source>
        <dbReference type="PROSITE" id="PS50011"/>
    </source>
</evidence>
<dbReference type="Gene3D" id="1.10.510.10">
    <property type="entry name" value="Transferase(Phosphotransferase) domain 1"/>
    <property type="match status" value="1"/>
</dbReference>
<dbReference type="STRING" id="5722.A2DMG0"/>
<comment type="catalytic activity">
    <reaction evidence="11">
        <text>L-threonyl-[protein] + ATP = O-phospho-L-threonyl-[protein] + ADP + H(+)</text>
        <dbReference type="Rhea" id="RHEA:46608"/>
        <dbReference type="Rhea" id="RHEA-COMP:11060"/>
        <dbReference type="Rhea" id="RHEA-COMP:11605"/>
        <dbReference type="ChEBI" id="CHEBI:15378"/>
        <dbReference type="ChEBI" id="CHEBI:30013"/>
        <dbReference type="ChEBI" id="CHEBI:30616"/>
        <dbReference type="ChEBI" id="CHEBI:61977"/>
        <dbReference type="ChEBI" id="CHEBI:456216"/>
        <dbReference type="EC" id="2.7.11.22"/>
    </reaction>
</comment>
<comment type="catalytic activity">
    <reaction evidence="13">
        <text>[DNA-directed RNA polymerase] + ATP = phospho-[DNA-directed RNA polymerase] + ADP + H(+)</text>
        <dbReference type="Rhea" id="RHEA:10216"/>
        <dbReference type="Rhea" id="RHEA-COMP:11321"/>
        <dbReference type="Rhea" id="RHEA-COMP:11322"/>
        <dbReference type="ChEBI" id="CHEBI:15378"/>
        <dbReference type="ChEBI" id="CHEBI:30616"/>
        <dbReference type="ChEBI" id="CHEBI:43176"/>
        <dbReference type="ChEBI" id="CHEBI:68546"/>
        <dbReference type="ChEBI" id="CHEBI:456216"/>
        <dbReference type="EC" id="2.7.11.23"/>
    </reaction>
</comment>
<dbReference type="FunFam" id="3.30.200.20:FF:000554">
    <property type="entry name" value="CMGC/CDK/CDK7 protein kinase"/>
    <property type="match status" value="1"/>
</dbReference>
<dbReference type="PROSITE" id="PS50011">
    <property type="entry name" value="PROTEIN_KINASE_DOM"/>
    <property type="match status" value="1"/>
</dbReference>
<evidence type="ECO:0000256" key="3">
    <source>
        <dbReference type="ARBA" id="ARBA00022527"/>
    </source>
</evidence>
<dbReference type="Pfam" id="PF00069">
    <property type="entry name" value="Pkinase"/>
    <property type="match status" value="1"/>
</dbReference>
<dbReference type="GO" id="GO:0005634">
    <property type="term" value="C:nucleus"/>
    <property type="evidence" value="ECO:0000318"/>
    <property type="project" value="GO_Central"/>
</dbReference>
<dbReference type="InterPro" id="IPR011009">
    <property type="entry name" value="Kinase-like_dom_sf"/>
</dbReference>
<keyword evidence="7 17" id="KW-0418">Kinase</keyword>
<keyword evidence="4" id="KW-0132">Cell division</keyword>
<dbReference type="FunFam" id="1.10.510.10:FF:001556">
    <property type="entry name" value="CMGC family protein kinase"/>
    <property type="match status" value="1"/>
</dbReference>
<evidence type="ECO:0000256" key="1">
    <source>
        <dbReference type="ARBA" id="ARBA00004123"/>
    </source>
</evidence>
<evidence type="ECO:0000256" key="12">
    <source>
        <dbReference type="ARBA" id="ARBA00048367"/>
    </source>
</evidence>
<evidence type="ECO:0000256" key="15">
    <source>
        <dbReference type="RuleBase" id="RU000304"/>
    </source>
</evidence>
<dbReference type="InterPro" id="IPR050108">
    <property type="entry name" value="CDK"/>
</dbReference>
<keyword evidence="10" id="KW-0131">Cell cycle</keyword>
<dbReference type="KEGG" id="tva:5463893"/>
<dbReference type="InParanoid" id="A2DMG0"/>
<keyword evidence="3 15" id="KW-0723">Serine/threonine-protein kinase</keyword>
<accession>A2DMG0</accession>
<evidence type="ECO:0000256" key="9">
    <source>
        <dbReference type="ARBA" id="ARBA00023242"/>
    </source>
</evidence>
<comment type="subcellular location">
    <subcellularLocation>
        <location evidence="1">Nucleus</location>
    </subcellularLocation>
</comment>
<evidence type="ECO:0000256" key="7">
    <source>
        <dbReference type="ARBA" id="ARBA00022777"/>
    </source>
</evidence>
<dbReference type="EMBL" id="DS113219">
    <property type="protein sequence ID" value="EAY18387.1"/>
    <property type="molecule type" value="Genomic_DNA"/>
</dbReference>
<keyword evidence="8 14" id="KW-0067">ATP-binding</keyword>
<dbReference type="AlphaFoldDB" id="A2DMG0"/>
<keyword evidence="6 14" id="KW-0547">Nucleotide-binding</keyword>
<evidence type="ECO:0000256" key="14">
    <source>
        <dbReference type="PROSITE-ProRule" id="PRU10141"/>
    </source>
</evidence>
<dbReference type="InterPro" id="IPR017441">
    <property type="entry name" value="Protein_kinase_ATP_BS"/>
</dbReference>
<dbReference type="SMART" id="SM00220">
    <property type="entry name" value="S_TKc"/>
    <property type="match status" value="1"/>
</dbReference>
<dbReference type="GO" id="GO:0004674">
    <property type="term" value="F:protein serine/threonine kinase activity"/>
    <property type="evidence" value="ECO:0000318"/>
    <property type="project" value="GO_Central"/>
</dbReference>
<dbReference type="InterPro" id="IPR000719">
    <property type="entry name" value="Prot_kinase_dom"/>
</dbReference>
<evidence type="ECO:0000256" key="10">
    <source>
        <dbReference type="ARBA" id="ARBA00023306"/>
    </source>
</evidence>
<dbReference type="VEuPathDB" id="TrichDB:TVAGG3_0336950"/>
<dbReference type="InterPro" id="IPR008271">
    <property type="entry name" value="Ser/Thr_kinase_AS"/>
</dbReference>
<dbReference type="PANTHER" id="PTHR24056:SF495">
    <property type="entry name" value="CYCLIN-DEPENDENT KINASE 8-RELATED"/>
    <property type="match status" value="1"/>
</dbReference>
<comment type="similarity">
    <text evidence="2">Belongs to the protein kinase superfamily. CMGC Ser/Thr protein kinase family. CDC2/CDKX subfamily.</text>
</comment>
<comment type="catalytic activity">
    <reaction evidence="12">
        <text>L-seryl-[protein] + ATP = O-phospho-L-seryl-[protein] + ADP + H(+)</text>
        <dbReference type="Rhea" id="RHEA:17989"/>
        <dbReference type="Rhea" id="RHEA-COMP:9863"/>
        <dbReference type="Rhea" id="RHEA-COMP:11604"/>
        <dbReference type="ChEBI" id="CHEBI:15378"/>
        <dbReference type="ChEBI" id="CHEBI:29999"/>
        <dbReference type="ChEBI" id="CHEBI:30616"/>
        <dbReference type="ChEBI" id="CHEBI:83421"/>
        <dbReference type="ChEBI" id="CHEBI:456216"/>
        <dbReference type="EC" id="2.7.11.22"/>
    </reaction>
</comment>
<organism evidence="17 18">
    <name type="scientific">Trichomonas vaginalis (strain ATCC PRA-98 / G3)</name>
    <dbReference type="NCBI Taxonomy" id="412133"/>
    <lineage>
        <taxon>Eukaryota</taxon>
        <taxon>Metamonada</taxon>
        <taxon>Parabasalia</taxon>
        <taxon>Trichomonadida</taxon>
        <taxon>Trichomonadidae</taxon>
        <taxon>Trichomonas</taxon>
    </lineage>
</organism>
<evidence type="ECO:0000313" key="17">
    <source>
        <dbReference type="EMBL" id="EAY18387.1"/>
    </source>
</evidence>
<sequence>MEKFVCNRFNRKKKLGRGGFGIVYIAEDTVTKETLALKKIMVRSPKDGIEYHAIQEIRQLNELQHPNIVKFNGVFTHKFTLYLSTEYLPYELIHLFNKYPDHKLPINIVKCVMKGVLQALSYMHNSKIMHRDIKPDNVLFDKNGVPKLIDFGLSCDFPSDFGPMICQATTLNYRAPELLFSQNNYGSEIDMWSTGAMFAELLLGKPIFDAPNDIHLLSQIAKTLGTIEWSGCEKIRAYMKFSAPEGFSISTFDDKFKEFGNDALSLLKSLLVLDPSKRITADEALKHPFLSDAPDFISFE</sequence>
<dbReference type="PROSITE" id="PS00107">
    <property type="entry name" value="PROTEIN_KINASE_ATP"/>
    <property type="match status" value="1"/>
</dbReference>
<keyword evidence="18" id="KW-1185">Reference proteome</keyword>
<keyword evidence="5" id="KW-0808">Transferase</keyword>
<evidence type="ECO:0000256" key="6">
    <source>
        <dbReference type="ARBA" id="ARBA00022741"/>
    </source>
</evidence>
<dbReference type="GO" id="GO:0051301">
    <property type="term" value="P:cell division"/>
    <property type="evidence" value="ECO:0007669"/>
    <property type="project" value="UniProtKB-KW"/>
</dbReference>
<evidence type="ECO:0000256" key="2">
    <source>
        <dbReference type="ARBA" id="ARBA00006485"/>
    </source>
</evidence>
<dbReference type="Proteomes" id="UP000001542">
    <property type="component" value="Unassembled WGS sequence"/>
</dbReference>
<dbReference type="PROSITE" id="PS00108">
    <property type="entry name" value="PROTEIN_KINASE_ST"/>
    <property type="match status" value="1"/>
</dbReference>
<protein>
    <submittedName>
        <fullName evidence="17">CMGC family protein kinase</fullName>
    </submittedName>
</protein>
<evidence type="ECO:0000256" key="5">
    <source>
        <dbReference type="ARBA" id="ARBA00022679"/>
    </source>
</evidence>
<name>A2DMG0_TRIV3</name>
<reference evidence="17" key="2">
    <citation type="journal article" date="2007" name="Science">
        <title>Draft genome sequence of the sexually transmitted pathogen Trichomonas vaginalis.</title>
        <authorList>
            <person name="Carlton J.M."/>
            <person name="Hirt R.P."/>
            <person name="Silva J.C."/>
            <person name="Delcher A.L."/>
            <person name="Schatz M."/>
            <person name="Zhao Q."/>
            <person name="Wortman J.R."/>
            <person name="Bidwell S.L."/>
            <person name="Alsmark U.C.M."/>
            <person name="Besteiro S."/>
            <person name="Sicheritz-Ponten T."/>
            <person name="Noel C.J."/>
            <person name="Dacks J.B."/>
            <person name="Foster P.G."/>
            <person name="Simillion C."/>
            <person name="Van de Peer Y."/>
            <person name="Miranda-Saavedra D."/>
            <person name="Barton G.J."/>
            <person name="Westrop G.D."/>
            <person name="Mueller S."/>
            <person name="Dessi D."/>
            <person name="Fiori P.L."/>
            <person name="Ren Q."/>
            <person name="Paulsen I."/>
            <person name="Zhang H."/>
            <person name="Bastida-Corcuera F.D."/>
            <person name="Simoes-Barbosa A."/>
            <person name="Brown M.T."/>
            <person name="Hayes R.D."/>
            <person name="Mukherjee M."/>
            <person name="Okumura C.Y."/>
            <person name="Schneider R."/>
            <person name="Smith A.J."/>
            <person name="Vanacova S."/>
            <person name="Villalvazo M."/>
            <person name="Haas B.J."/>
            <person name="Pertea M."/>
            <person name="Feldblyum T.V."/>
            <person name="Utterback T.R."/>
            <person name="Shu C.L."/>
            <person name="Osoegawa K."/>
            <person name="de Jong P.J."/>
            <person name="Hrdy I."/>
            <person name="Horvathova L."/>
            <person name="Zubacova Z."/>
            <person name="Dolezal P."/>
            <person name="Malik S.B."/>
            <person name="Logsdon J.M. Jr."/>
            <person name="Henze K."/>
            <person name="Gupta A."/>
            <person name="Wang C.C."/>
            <person name="Dunne R.L."/>
            <person name="Upcroft J.A."/>
            <person name="Upcroft P."/>
            <person name="White O."/>
            <person name="Salzberg S.L."/>
            <person name="Tang P."/>
            <person name="Chiu C.-H."/>
            <person name="Lee Y.-S."/>
            <person name="Embley T.M."/>
            <person name="Coombs G.H."/>
            <person name="Mottram J.C."/>
            <person name="Tachezy J."/>
            <person name="Fraser-Liggett C.M."/>
            <person name="Johnson P.J."/>
        </authorList>
    </citation>
    <scope>NUCLEOTIDE SEQUENCE [LARGE SCALE GENOMIC DNA]</scope>
    <source>
        <strain evidence="17">G3</strain>
    </source>
</reference>
<dbReference type="GO" id="GO:0005524">
    <property type="term" value="F:ATP binding"/>
    <property type="evidence" value="ECO:0007669"/>
    <property type="project" value="UniProtKB-UniRule"/>
</dbReference>
<gene>
    <name evidence="17" type="ORF">TVAG_045890</name>
</gene>
<dbReference type="VEuPathDB" id="TrichDB:TVAG_045890"/>
<dbReference type="Gene3D" id="3.30.200.20">
    <property type="entry name" value="Phosphorylase Kinase, domain 1"/>
    <property type="match status" value="1"/>
</dbReference>
<evidence type="ECO:0000256" key="4">
    <source>
        <dbReference type="ARBA" id="ARBA00022618"/>
    </source>
</evidence>
<evidence type="ECO:0000256" key="11">
    <source>
        <dbReference type="ARBA" id="ARBA00047811"/>
    </source>
</evidence>
<dbReference type="SMR" id="A2DMG0"/>
<proteinExistence type="inferred from homology"/>
<evidence type="ECO:0000256" key="13">
    <source>
        <dbReference type="ARBA" id="ARBA00049280"/>
    </source>
</evidence>